<evidence type="ECO:0000259" key="4">
    <source>
        <dbReference type="PROSITE" id="PS50002"/>
    </source>
</evidence>
<evidence type="ECO:0000259" key="5">
    <source>
        <dbReference type="PROSITE" id="PS51263"/>
    </source>
</evidence>
<dbReference type="Pfam" id="PF14604">
    <property type="entry name" value="SH3_9"/>
    <property type="match status" value="2"/>
</dbReference>
<dbReference type="SMART" id="SM00326">
    <property type="entry name" value="SH3"/>
    <property type="match status" value="2"/>
</dbReference>
<feature type="compositionally biased region" description="Basic and acidic residues" evidence="3">
    <location>
        <begin position="339"/>
        <end position="420"/>
    </location>
</feature>
<comment type="caution">
    <text evidence="6">The sequence shown here is derived from an EMBL/GenBank/DDBJ whole genome shotgun (WGS) entry which is preliminary data.</text>
</comment>
<dbReference type="GO" id="GO:0030427">
    <property type="term" value="C:site of polarized growth"/>
    <property type="evidence" value="ECO:0007669"/>
    <property type="project" value="TreeGrafter"/>
</dbReference>
<dbReference type="InterPro" id="IPR001452">
    <property type="entry name" value="SH3_domain"/>
</dbReference>
<feature type="region of interest" description="Disordered" evidence="3">
    <location>
        <begin position="286"/>
        <end position="506"/>
    </location>
</feature>
<sequence>MSLQVNFTTHGKDLRVTYEDILNSSSGNDWALFGYDKGTNDLKVLGTGNGGLDELQEEFVDGKIQYAFARVTDPNSSLNKFVLIGWCGDGVPESKKGLFNTHLADVARFLKGYHLQINARSEADVTPQQIMKRIDEASASKYSFHKETSKGRDLISPLQSAYKKTEVPDIAAMQRTAPKPEPTPKYSVGASSKPVMPASSTPVSARWNPAGISSSSTSSTTTNTATTSTSSYSSSSTPTKPFTPPTPSSTTTTSTPSWRSGGGSSYVPPSAAGFNRVAPPSSLSSYAVERNEPTMNKAAQMRLEREQREREERARIEQEIKDREARENAADQSAAASRVAEERRLQEEMERKKAKQEEEERLRRQRQEDEQQEKARQAKEKEEAEMGARAAREAAKAREQGEIEAARARARKEEEAREAEAAAAAAAVTAAAASAAAVDAARKRAEEEEEEERRRHRELQEAEEAEARRRAAEEEAAAAAAAAAAEEEARRRHQEEEDESERRLQEDMHAAAAKSVNAGADALIASSEHPERATGPQSKSAVVLYSYEAAEANEMSLLEGEILFNVSELDVGWWSGESEDGARSGLFPANYVELIEHAHQDHYDDGAAAAAAAAEAEAAEATAAAHEEASYHAAGAGAGASHASDKPSAVALYDYAAGEPNEISFVEGETILEIEQVTDDWWQGVNHKGETGLFPANYVELHQ</sequence>
<dbReference type="EMBL" id="JAAAJB010000338">
    <property type="protein sequence ID" value="KAG0258075.1"/>
    <property type="molecule type" value="Genomic_DNA"/>
</dbReference>
<dbReference type="GO" id="GO:0030864">
    <property type="term" value="C:cortical actin cytoskeleton"/>
    <property type="evidence" value="ECO:0007669"/>
    <property type="project" value="TreeGrafter"/>
</dbReference>
<dbReference type="PROSITE" id="PS50002">
    <property type="entry name" value="SH3"/>
    <property type="match status" value="2"/>
</dbReference>
<dbReference type="CDD" id="cd11819">
    <property type="entry name" value="SH3_Cortactin_like"/>
    <property type="match status" value="1"/>
</dbReference>
<feature type="domain" description="SH3" evidence="4">
    <location>
        <begin position="536"/>
        <end position="597"/>
    </location>
</feature>
<dbReference type="PANTHER" id="PTHR10829">
    <property type="entry name" value="CORTACTIN AND DREBRIN"/>
    <property type="match status" value="1"/>
</dbReference>
<dbReference type="PRINTS" id="PR00452">
    <property type="entry name" value="SH3DOMAIN"/>
</dbReference>
<dbReference type="Proteomes" id="UP000807716">
    <property type="component" value="Unassembled WGS sequence"/>
</dbReference>
<dbReference type="GO" id="GO:0030833">
    <property type="term" value="P:regulation of actin filament polymerization"/>
    <property type="evidence" value="ECO:0007669"/>
    <property type="project" value="TreeGrafter"/>
</dbReference>
<feature type="compositionally biased region" description="Basic and acidic residues" evidence="3">
    <location>
        <begin position="487"/>
        <end position="506"/>
    </location>
</feature>
<dbReference type="OrthoDB" id="5971719at2759"/>
<feature type="region of interest" description="Disordered" evidence="3">
    <location>
        <begin position="166"/>
        <end position="273"/>
    </location>
</feature>
<dbReference type="Gene3D" id="2.30.30.40">
    <property type="entry name" value="SH3 Domains"/>
    <property type="match status" value="2"/>
</dbReference>
<reference evidence="6" key="1">
    <citation type="journal article" date="2020" name="Fungal Divers.">
        <title>Resolving the Mortierellaceae phylogeny through synthesis of multi-gene phylogenetics and phylogenomics.</title>
        <authorList>
            <person name="Vandepol N."/>
            <person name="Liber J."/>
            <person name="Desiro A."/>
            <person name="Na H."/>
            <person name="Kennedy M."/>
            <person name="Barry K."/>
            <person name="Grigoriev I.V."/>
            <person name="Miller A.N."/>
            <person name="O'Donnell K."/>
            <person name="Stajich J.E."/>
            <person name="Bonito G."/>
        </authorList>
    </citation>
    <scope>NUCLEOTIDE SEQUENCE</scope>
    <source>
        <strain evidence="6">BC1065</strain>
    </source>
</reference>
<accession>A0A9P6U2T6</accession>
<dbReference type="SUPFAM" id="SSF50044">
    <property type="entry name" value="SH3-domain"/>
    <property type="match status" value="2"/>
</dbReference>
<evidence type="ECO:0000313" key="6">
    <source>
        <dbReference type="EMBL" id="KAG0258075.1"/>
    </source>
</evidence>
<feature type="domain" description="ADF-H" evidence="5">
    <location>
        <begin position="6"/>
        <end position="135"/>
    </location>
</feature>
<evidence type="ECO:0000256" key="3">
    <source>
        <dbReference type="SAM" id="MobiDB-lite"/>
    </source>
</evidence>
<evidence type="ECO:0000256" key="2">
    <source>
        <dbReference type="PROSITE-ProRule" id="PRU00192"/>
    </source>
</evidence>
<dbReference type="InterPro" id="IPR002108">
    <property type="entry name" value="ADF-H"/>
</dbReference>
<dbReference type="InterPro" id="IPR029006">
    <property type="entry name" value="ADF-H/Gelsolin-like_dom_sf"/>
</dbReference>
<feature type="compositionally biased region" description="Low complexity" evidence="3">
    <location>
        <begin position="213"/>
        <end position="240"/>
    </location>
</feature>
<protein>
    <submittedName>
        <fullName evidence="6">Uncharacterized protein</fullName>
    </submittedName>
</protein>
<evidence type="ECO:0000313" key="7">
    <source>
        <dbReference type="Proteomes" id="UP000807716"/>
    </source>
</evidence>
<dbReference type="Pfam" id="PF00241">
    <property type="entry name" value="Cofilin_ADF"/>
    <property type="match status" value="1"/>
</dbReference>
<dbReference type="GO" id="GO:0005884">
    <property type="term" value="C:actin filament"/>
    <property type="evidence" value="ECO:0007669"/>
    <property type="project" value="TreeGrafter"/>
</dbReference>
<organism evidence="6 7">
    <name type="scientific">Actinomortierella ambigua</name>
    <dbReference type="NCBI Taxonomy" id="1343610"/>
    <lineage>
        <taxon>Eukaryota</taxon>
        <taxon>Fungi</taxon>
        <taxon>Fungi incertae sedis</taxon>
        <taxon>Mucoromycota</taxon>
        <taxon>Mortierellomycotina</taxon>
        <taxon>Mortierellomycetes</taxon>
        <taxon>Mortierellales</taxon>
        <taxon>Mortierellaceae</taxon>
        <taxon>Actinomortierella</taxon>
    </lineage>
</organism>
<feature type="compositionally biased region" description="Low complexity" evidence="3">
    <location>
        <begin position="421"/>
        <end position="439"/>
    </location>
</feature>
<feature type="domain" description="SH3" evidence="4">
    <location>
        <begin position="644"/>
        <end position="703"/>
    </location>
</feature>
<keyword evidence="1 2" id="KW-0728">SH3 domain</keyword>
<evidence type="ECO:0000256" key="1">
    <source>
        <dbReference type="ARBA" id="ARBA00022443"/>
    </source>
</evidence>
<feature type="compositionally biased region" description="Basic and acidic residues" evidence="3">
    <location>
        <begin position="302"/>
        <end position="329"/>
    </location>
</feature>
<dbReference type="PANTHER" id="PTHR10829:SF25">
    <property type="entry name" value="DREBRIN-LIKE PROTEIN"/>
    <property type="match status" value="1"/>
</dbReference>
<feature type="compositionally biased region" description="Low complexity" evidence="3">
    <location>
        <begin position="248"/>
        <end position="257"/>
    </location>
</feature>
<name>A0A9P6U2T6_9FUNG</name>
<dbReference type="InterPro" id="IPR036028">
    <property type="entry name" value="SH3-like_dom_sf"/>
</dbReference>
<keyword evidence="7" id="KW-1185">Reference proteome</keyword>
<dbReference type="GO" id="GO:0051015">
    <property type="term" value="F:actin filament binding"/>
    <property type="evidence" value="ECO:0007669"/>
    <property type="project" value="TreeGrafter"/>
</dbReference>
<dbReference type="PROSITE" id="PS51263">
    <property type="entry name" value="ADF_H"/>
    <property type="match status" value="1"/>
</dbReference>
<dbReference type="Gene3D" id="3.40.20.10">
    <property type="entry name" value="Severin"/>
    <property type="match status" value="1"/>
</dbReference>
<dbReference type="AlphaFoldDB" id="A0A9P6U2T6"/>
<dbReference type="SMART" id="SM00102">
    <property type="entry name" value="ADF"/>
    <property type="match status" value="1"/>
</dbReference>
<dbReference type="CDD" id="cd11281">
    <property type="entry name" value="ADF_drebrin_like"/>
    <property type="match status" value="1"/>
</dbReference>
<proteinExistence type="predicted"/>
<gene>
    <name evidence="6" type="ORF">DFQ27_004808</name>
</gene>
<dbReference type="SUPFAM" id="SSF55753">
    <property type="entry name" value="Actin depolymerizing proteins"/>
    <property type="match status" value="1"/>
</dbReference>